<sequence length="88" mass="10167">MEIATQLDDNRAEKLAYIQQHTNQDLSEILNQAIDLYYEQLNPTSISPLEALQEDSLVGLFEGDPDLSKNYKAKVHEYLDQKYPPQQQ</sequence>
<gene>
    <name evidence="1" type="ORF">XM38_012890</name>
</gene>
<organism evidence="1 2">
    <name type="scientific">Halomicronema hongdechloris C2206</name>
    <dbReference type="NCBI Taxonomy" id="1641165"/>
    <lineage>
        <taxon>Bacteria</taxon>
        <taxon>Bacillati</taxon>
        <taxon>Cyanobacteriota</taxon>
        <taxon>Cyanophyceae</taxon>
        <taxon>Nodosilineales</taxon>
        <taxon>Nodosilineaceae</taxon>
        <taxon>Halomicronema</taxon>
    </lineage>
</organism>
<dbReference type="STRING" id="1641165.XM38_14420"/>
<protein>
    <submittedName>
        <fullName evidence="1">Uncharacterized protein</fullName>
    </submittedName>
</protein>
<accession>A0A1Z3HJ76</accession>
<dbReference type="Proteomes" id="UP000191901">
    <property type="component" value="Chromosome"/>
</dbReference>
<evidence type="ECO:0000313" key="2">
    <source>
        <dbReference type="Proteomes" id="UP000191901"/>
    </source>
</evidence>
<name>A0A1Z3HJ76_9CYAN</name>
<dbReference type="AlphaFoldDB" id="A0A1Z3HJ76"/>
<dbReference type="EMBL" id="CP021983">
    <property type="protein sequence ID" value="ASC70351.1"/>
    <property type="molecule type" value="Genomic_DNA"/>
</dbReference>
<proteinExistence type="predicted"/>
<dbReference type="RefSeq" id="WP_080810442.1">
    <property type="nucleotide sequence ID" value="NZ_CP021983.2"/>
</dbReference>
<dbReference type="OrthoDB" id="573948at2"/>
<reference evidence="1 2" key="1">
    <citation type="journal article" date="2016" name="Biochim. Biophys. Acta">
        <title>Characterization of red-shifted phycobilisomes isolated from the chlorophyll f-containing cyanobacterium Halomicronema hongdechloris.</title>
        <authorList>
            <person name="Li Y."/>
            <person name="Lin Y."/>
            <person name="Garvey C.J."/>
            <person name="Birch D."/>
            <person name="Corkery R.W."/>
            <person name="Loughlin P.C."/>
            <person name="Scheer H."/>
            <person name="Willows R.D."/>
            <person name="Chen M."/>
        </authorList>
    </citation>
    <scope>NUCLEOTIDE SEQUENCE [LARGE SCALE GENOMIC DNA]</scope>
    <source>
        <strain evidence="1 2">C2206</strain>
    </source>
</reference>
<dbReference type="KEGG" id="hhg:XM38_012890"/>
<keyword evidence="2" id="KW-1185">Reference proteome</keyword>
<evidence type="ECO:0000313" key="1">
    <source>
        <dbReference type="EMBL" id="ASC70351.1"/>
    </source>
</evidence>